<comment type="caution">
    <text evidence="1">The sequence shown here is derived from an EMBL/GenBank/DDBJ whole genome shotgun (WGS) entry which is preliminary data.</text>
</comment>
<reference evidence="1 2" key="1">
    <citation type="submission" date="2023-07" db="EMBL/GenBank/DDBJ databases">
        <title>Genomic Encyclopedia of Type Strains, Phase IV (KMG-IV): sequencing the most valuable type-strain genomes for metagenomic binning, comparative biology and taxonomic classification.</title>
        <authorList>
            <person name="Goeker M."/>
        </authorList>
    </citation>
    <scope>NUCLEOTIDE SEQUENCE [LARGE SCALE GENOMIC DNA]</scope>
    <source>
        <strain evidence="1 2">DSM 17740</strain>
    </source>
</reference>
<name>A0ABU0CYG3_9BACI</name>
<sequence length="170" mass="18693">MYSFIENEDGDLQFIAFNRLFHARLVTAATDRANEILIGLEEEPISVPLGQALDSNILAQYGPNVPIRMVPIGAARADIYLEMQEAGINTVAIVSRLVVEADVRIVIPFTAVEAHVQTEVPVSIDIIPGGIPQYYFRGSQGHSNQQQLYEGQTVPLPTIPLPQINVNDEN</sequence>
<evidence type="ECO:0000313" key="1">
    <source>
        <dbReference type="EMBL" id="MDQ0341185.1"/>
    </source>
</evidence>
<dbReference type="Proteomes" id="UP001232445">
    <property type="component" value="Unassembled WGS sequence"/>
</dbReference>
<dbReference type="RefSeq" id="WP_307343991.1">
    <property type="nucleotide sequence ID" value="NZ_JAUSUQ010000042.1"/>
</dbReference>
<protein>
    <submittedName>
        <fullName evidence="1">Sporulation protein YunB</fullName>
    </submittedName>
</protein>
<accession>A0ABU0CYG3</accession>
<dbReference type="Pfam" id="PF09560">
    <property type="entry name" value="Spore_YunB"/>
    <property type="match status" value="1"/>
</dbReference>
<organism evidence="1 2">
    <name type="scientific">Caldalkalibacillus uzonensis</name>
    <dbReference type="NCBI Taxonomy" id="353224"/>
    <lineage>
        <taxon>Bacteria</taxon>
        <taxon>Bacillati</taxon>
        <taxon>Bacillota</taxon>
        <taxon>Bacilli</taxon>
        <taxon>Bacillales</taxon>
        <taxon>Bacillaceae</taxon>
        <taxon>Caldalkalibacillus</taxon>
    </lineage>
</organism>
<evidence type="ECO:0000313" key="2">
    <source>
        <dbReference type="Proteomes" id="UP001232445"/>
    </source>
</evidence>
<proteinExistence type="predicted"/>
<dbReference type="InterPro" id="IPR014197">
    <property type="entry name" value="Sporulation_prot_YunB"/>
</dbReference>
<dbReference type="EMBL" id="JAUSUQ010000042">
    <property type="protein sequence ID" value="MDQ0341185.1"/>
    <property type="molecule type" value="Genomic_DNA"/>
</dbReference>
<gene>
    <name evidence="1" type="ORF">J2S00_004029</name>
</gene>
<keyword evidence="2" id="KW-1185">Reference proteome</keyword>